<evidence type="ECO:0000313" key="3">
    <source>
        <dbReference type="Proteomes" id="UP001227192"/>
    </source>
</evidence>
<proteinExistence type="predicted"/>
<dbReference type="EMBL" id="LACB01000486">
    <property type="protein sequence ID" value="KAJ9482956.1"/>
    <property type="molecule type" value="Genomic_DNA"/>
</dbReference>
<sequence>MFSVIKRSLRLGIHETALGSDTSFFLSYAFAIGVHQNYLGAEVKTITNIRTAWRPRNDLQHYSLDQESGGHDLLTAGGHHTGPNIRQPIPGSCQATQLGLPHT</sequence>
<accession>A0AAI9T8Y2</accession>
<keyword evidence="3" id="KW-1185">Reference proteome</keyword>
<protein>
    <submittedName>
        <fullName evidence="2">Uncharacterized protein</fullName>
    </submittedName>
</protein>
<gene>
    <name evidence="2" type="ORF">VN97_g10467</name>
</gene>
<organism evidence="2 3">
    <name type="scientific">Penicillium thymicola</name>
    <dbReference type="NCBI Taxonomy" id="293382"/>
    <lineage>
        <taxon>Eukaryota</taxon>
        <taxon>Fungi</taxon>
        <taxon>Dikarya</taxon>
        <taxon>Ascomycota</taxon>
        <taxon>Pezizomycotina</taxon>
        <taxon>Eurotiomycetes</taxon>
        <taxon>Eurotiomycetidae</taxon>
        <taxon>Eurotiales</taxon>
        <taxon>Aspergillaceae</taxon>
        <taxon>Penicillium</taxon>
    </lineage>
</organism>
<evidence type="ECO:0000256" key="1">
    <source>
        <dbReference type="SAM" id="MobiDB-lite"/>
    </source>
</evidence>
<evidence type="ECO:0000313" key="2">
    <source>
        <dbReference type="EMBL" id="KAJ9482956.1"/>
    </source>
</evidence>
<reference evidence="2" key="1">
    <citation type="submission" date="2015-06" db="EMBL/GenBank/DDBJ databases">
        <authorList>
            <person name="Nguyen H."/>
        </authorList>
    </citation>
    <scope>NUCLEOTIDE SEQUENCE</scope>
    <source>
        <strain evidence="2">DAOM 180753</strain>
    </source>
</reference>
<feature type="region of interest" description="Disordered" evidence="1">
    <location>
        <begin position="77"/>
        <end position="103"/>
    </location>
</feature>
<name>A0AAI9T8Y2_PENTH</name>
<dbReference type="AlphaFoldDB" id="A0AAI9T8Y2"/>
<dbReference type="Proteomes" id="UP001227192">
    <property type="component" value="Unassembled WGS sequence"/>
</dbReference>
<comment type="caution">
    <text evidence="2">The sequence shown here is derived from an EMBL/GenBank/DDBJ whole genome shotgun (WGS) entry which is preliminary data.</text>
</comment>
<reference evidence="2" key="2">
    <citation type="journal article" date="2016" name="Fungal Biol.">
        <title>Ochratoxin A production by Penicillium thymicola.</title>
        <authorList>
            <person name="Nguyen H.D.T."/>
            <person name="McMullin D.R."/>
            <person name="Ponomareva E."/>
            <person name="Riley R."/>
            <person name="Pomraning K.R."/>
            <person name="Baker S.E."/>
            <person name="Seifert K.A."/>
        </authorList>
    </citation>
    <scope>NUCLEOTIDE SEQUENCE</scope>
    <source>
        <strain evidence="2">DAOM 180753</strain>
    </source>
</reference>